<reference evidence="2" key="1">
    <citation type="submission" date="2018-05" db="EMBL/GenBank/DDBJ databases">
        <authorList>
            <person name="Lanie J.A."/>
            <person name="Ng W.-L."/>
            <person name="Kazmierczak K.M."/>
            <person name="Andrzejewski T.M."/>
            <person name="Davidsen T.M."/>
            <person name="Wayne K.J."/>
            <person name="Tettelin H."/>
            <person name="Glass J.I."/>
            <person name="Rusch D."/>
            <person name="Podicherti R."/>
            <person name="Tsui H.-C.T."/>
            <person name="Winkler M.E."/>
        </authorList>
    </citation>
    <scope>NUCLEOTIDE SEQUENCE</scope>
</reference>
<dbReference type="EMBL" id="UINC01006270">
    <property type="protein sequence ID" value="SVA26523.1"/>
    <property type="molecule type" value="Genomic_DNA"/>
</dbReference>
<proteinExistence type="predicted"/>
<evidence type="ECO:0000313" key="2">
    <source>
        <dbReference type="EMBL" id="SVA26523.1"/>
    </source>
</evidence>
<dbReference type="PANTHER" id="PTHR24104">
    <property type="entry name" value="E3 UBIQUITIN-PROTEIN LIGASE NHLRC1-RELATED"/>
    <property type="match status" value="1"/>
</dbReference>
<evidence type="ECO:0000256" key="1">
    <source>
        <dbReference type="ARBA" id="ARBA00022737"/>
    </source>
</evidence>
<dbReference type="InterPro" id="IPR050952">
    <property type="entry name" value="TRIM-NHL_E3_ligases"/>
</dbReference>
<organism evidence="2">
    <name type="scientific">marine metagenome</name>
    <dbReference type="NCBI Taxonomy" id="408172"/>
    <lineage>
        <taxon>unclassified sequences</taxon>
        <taxon>metagenomes</taxon>
        <taxon>ecological metagenomes</taxon>
    </lineage>
</organism>
<accession>A0A381UIF2</accession>
<dbReference type="SUPFAM" id="SSF101898">
    <property type="entry name" value="NHL repeat"/>
    <property type="match status" value="1"/>
</dbReference>
<protein>
    <recommendedName>
        <fullName evidence="3">SMP-30/Gluconolactonase/LRE-like region domain-containing protein</fullName>
    </recommendedName>
</protein>
<dbReference type="GO" id="GO:0008270">
    <property type="term" value="F:zinc ion binding"/>
    <property type="evidence" value="ECO:0007669"/>
    <property type="project" value="UniProtKB-KW"/>
</dbReference>
<keyword evidence="1" id="KW-0677">Repeat</keyword>
<dbReference type="Pfam" id="PF01436">
    <property type="entry name" value="NHL"/>
    <property type="match status" value="1"/>
</dbReference>
<dbReference type="Pfam" id="PF17170">
    <property type="entry name" value="DUF5128"/>
    <property type="match status" value="1"/>
</dbReference>
<dbReference type="PROSITE" id="PS51125">
    <property type="entry name" value="NHL"/>
    <property type="match status" value="4"/>
</dbReference>
<dbReference type="PANTHER" id="PTHR24104:SF25">
    <property type="entry name" value="PROTEIN LIN-41"/>
    <property type="match status" value="1"/>
</dbReference>
<dbReference type="CDD" id="cd05819">
    <property type="entry name" value="NHL"/>
    <property type="match status" value="1"/>
</dbReference>
<name>A0A381UIF2_9ZZZZ</name>
<dbReference type="InterPro" id="IPR001258">
    <property type="entry name" value="NHL_repeat"/>
</dbReference>
<dbReference type="InterPro" id="IPR011042">
    <property type="entry name" value="6-blade_b-propeller_TolB-like"/>
</dbReference>
<evidence type="ECO:0008006" key="3">
    <source>
        <dbReference type="Google" id="ProtNLM"/>
    </source>
</evidence>
<sequence>MLTTVAAGRVFDYNYCIGMYGMSGQGFWSPQDFVFGPGDLIYVISRGVEEIGQRITRVTRDHEFLGQFGASGRGDGQFVWPRSIDLDSEGNVYASDDFLHRISVFDKDGAFLSSWGTVGSKEGELNGPSGIAFDGDDNIFVVDSANNRVQKFTKDGSFLGSFGQEGKGEGEFNLPWGISVDREGGIYVADWKNDRVQKFDAEGRFKVMFQGTDTGVGDLHGPTGIAVDSEGDVYVTDWGNHQVQIYGSDGHFVTTLVGDAQQPSPWTQTYIDANPDIVKARRRANMEPEWRFRRPVAVNVDANDSIFILETARHRLQVYDKVKDYEEHSLNL</sequence>
<dbReference type="Gene3D" id="2.120.10.30">
    <property type="entry name" value="TolB, C-terminal domain"/>
    <property type="match status" value="3"/>
</dbReference>
<gene>
    <name evidence="2" type="ORF">METZ01_LOCUS79377</name>
</gene>
<dbReference type="AlphaFoldDB" id="A0A381UIF2"/>